<dbReference type="KEGG" id="daw:HS1_001097"/>
<dbReference type="InterPro" id="IPR011742">
    <property type="entry name" value="CRISPR-assoc_prot_TM1812"/>
</dbReference>
<evidence type="ECO:0000313" key="1">
    <source>
        <dbReference type="EMBL" id="AMM40901.1"/>
    </source>
</evidence>
<organism evidence="1 2">
    <name type="scientific">Desulfofervidus auxilii</name>
    <dbReference type="NCBI Taxonomy" id="1621989"/>
    <lineage>
        <taxon>Bacteria</taxon>
        <taxon>Pseudomonadati</taxon>
        <taxon>Thermodesulfobacteriota</taxon>
        <taxon>Candidatus Desulfofervidia</taxon>
        <taxon>Candidatus Desulfofervidales</taxon>
        <taxon>Candidatus Desulfofervidaceae</taxon>
        <taxon>Candidatus Desulfofervidus</taxon>
    </lineage>
</organism>
<evidence type="ECO:0000313" key="2">
    <source>
        <dbReference type="Proteomes" id="UP000070560"/>
    </source>
</evidence>
<accession>A0A7U4QK89</accession>
<dbReference type="NCBIfam" id="TIGR02549">
    <property type="entry name" value="CRISPR_DxTHG"/>
    <property type="match status" value="1"/>
</dbReference>
<dbReference type="AlphaFoldDB" id="A0A7U4QK89"/>
<dbReference type="CDD" id="cd09732">
    <property type="entry name" value="Csx1_III-U"/>
    <property type="match status" value="1"/>
</dbReference>
<sequence>MGRKFLSFLGTTKYVPANYSFQAQKVDNVTFVQEALVQIFCKDWNKDDKICIFCTKDAQDKNWEDKDKSEKANFDKGLYSRLLSLNLRPNIEKVDIPEGKTEEEILAIFERVFNALKENDSITFDITHSFRSLPMLNLVVLNYAKFLKNIQIEGIYYGAFEVLGHPGGVEKNIPLEKRNAPIFDLTPYAELLEWSWAVSDFVKYGQTLRLKELVEEKTRPLLAETKGKNVSAKDLKTLAERLNELANNILCNRGYGITKQNNFNALIDNIQRTELIPPFKPLLEKIKTKTKDFRTDDVKNGFIAAKWCYEHGLIPQGITILQETIISLFCKGNELNIRDKRDREFISACLNVGDKPQIRLRDILEERKKEAEKIINTIPKEIPKLFRDLTGARNDINHGGFNKDARKYQKFYQQLNKFLQEAEKLF</sequence>
<dbReference type="InterPro" id="IPR013383">
    <property type="entry name" value="CRISPR-assoc_prot_DxTHG_CS"/>
</dbReference>
<protein>
    <submittedName>
        <fullName evidence="1">CRISPR-associated protein, family</fullName>
    </submittedName>
</protein>
<name>A0A7U4QK89_DESA2</name>
<gene>
    <name evidence="1" type="ORF">HS1_001097</name>
</gene>
<dbReference type="OrthoDB" id="9777703at2"/>
<dbReference type="EMBL" id="CP013015">
    <property type="protein sequence ID" value="AMM40901.1"/>
    <property type="molecule type" value="Genomic_DNA"/>
</dbReference>
<dbReference type="NCBIfam" id="TIGR02221">
    <property type="entry name" value="cas_TM1812"/>
    <property type="match status" value="1"/>
</dbReference>
<keyword evidence="2" id="KW-1185">Reference proteome</keyword>
<proteinExistence type="predicted"/>
<dbReference type="Proteomes" id="UP000070560">
    <property type="component" value="Chromosome"/>
</dbReference>
<reference evidence="1 2" key="1">
    <citation type="submission" date="2015-10" db="EMBL/GenBank/DDBJ databases">
        <title>Candidatus Desulfofervidus auxilii, a hydrogenotrophic sulfate-reducing bacterium involved in the thermophilic anaerobic oxidation of methane.</title>
        <authorList>
            <person name="Krukenberg V."/>
            <person name="Richter M."/>
            <person name="Wegener G."/>
        </authorList>
    </citation>
    <scope>NUCLEOTIDE SEQUENCE [LARGE SCALE GENOMIC DNA]</scope>
    <source>
        <strain evidence="1 2">HS1</strain>
    </source>
</reference>
<dbReference type="RefSeq" id="WP_066062083.1">
    <property type="nucleotide sequence ID" value="NZ_CP013015.1"/>
</dbReference>